<reference evidence="1" key="2">
    <citation type="journal article" date="2024" name="Plant">
        <title>Genomic evolution and insights into agronomic trait innovations of Sesamum species.</title>
        <authorList>
            <person name="Miao H."/>
            <person name="Wang L."/>
            <person name="Qu L."/>
            <person name="Liu H."/>
            <person name="Sun Y."/>
            <person name="Le M."/>
            <person name="Wang Q."/>
            <person name="Wei S."/>
            <person name="Zheng Y."/>
            <person name="Lin W."/>
            <person name="Duan Y."/>
            <person name="Cao H."/>
            <person name="Xiong S."/>
            <person name="Wang X."/>
            <person name="Wei L."/>
            <person name="Li C."/>
            <person name="Ma Q."/>
            <person name="Ju M."/>
            <person name="Zhao R."/>
            <person name="Li G."/>
            <person name="Mu C."/>
            <person name="Tian Q."/>
            <person name="Mei H."/>
            <person name="Zhang T."/>
            <person name="Gao T."/>
            <person name="Zhang H."/>
        </authorList>
    </citation>
    <scope>NUCLEOTIDE SEQUENCE</scope>
    <source>
        <strain evidence="1">KEN8</strain>
    </source>
</reference>
<dbReference type="GO" id="GO:0046084">
    <property type="term" value="P:adenine biosynthetic process"/>
    <property type="evidence" value="ECO:0007669"/>
    <property type="project" value="TreeGrafter"/>
</dbReference>
<dbReference type="InterPro" id="IPR036921">
    <property type="entry name" value="PurM-like_N_sf"/>
</dbReference>
<accession>A0AAW2N2W6</accession>
<gene>
    <name evidence="1" type="ORF">Scaly_1988800</name>
</gene>
<dbReference type="AlphaFoldDB" id="A0AAW2N2W6"/>
<dbReference type="GO" id="GO:0005829">
    <property type="term" value="C:cytosol"/>
    <property type="evidence" value="ECO:0007669"/>
    <property type="project" value="TreeGrafter"/>
</dbReference>
<dbReference type="Gene3D" id="3.30.1330.10">
    <property type="entry name" value="PurM-like, N-terminal domain"/>
    <property type="match status" value="1"/>
</dbReference>
<comment type="caution">
    <text evidence="1">The sequence shown here is derived from an EMBL/GenBank/DDBJ whole genome shotgun (WGS) entry which is preliminary data.</text>
</comment>
<dbReference type="GO" id="GO:0004637">
    <property type="term" value="F:phosphoribosylamine-glycine ligase activity"/>
    <property type="evidence" value="ECO:0007669"/>
    <property type="project" value="TreeGrafter"/>
</dbReference>
<sequence length="182" mass="20719">MWSGAAVAKTASKLLCQTRVEGLTYKDADVDIDEENNQDGFPNWRFWRALAFEYGDIHLVADTDEVETKLETGSHQNIGLDWAAISVNDIVHSRAKSFFFQILVLIEIFQSVCNLWIGLSFLSCTLVSKSFGFDRQLGVYYFRSTDSHLVADTDEVETKLETGSHQTIGLELFYRNAKYKEK</sequence>
<name>A0AAW2N2W6_9LAMI</name>
<reference evidence="1" key="1">
    <citation type="submission" date="2020-06" db="EMBL/GenBank/DDBJ databases">
        <authorList>
            <person name="Li T."/>
            <person name="Hu X."/>
            <person name="Zhang T."/>
            <person name="Song X."/>
            <person name="Zhang H."/>
            <person name="Dai N."/>
            <person name="Sheng W."/>
            <person name="Hou X."/>
            <person name="Wei L."/>
        </authorList>
    </citation>
    <scope>NUCLEOTIDE SEQUENCE</scope>
    <source>
        <strain evidence="1">KEN8</strain>
        <tissue evidence="1">Leaf</tissue>
    </source>
</reference>
<dbReference type="EMBL" id="JACGWM010000012">
    <property type="protein sequence ID" value="KAL0337137.1"/>
    <property type="molecule type" value="Genomic_DNA"/>
</dbReference>
<dbReference type="InterPro" id="IPR004733">
    <property type="entry name" value="PurM_cligase"/>
</dbReference>
<organism evidence="1">
    <name type="scientific">Sesamum calycinum</name>
    <dbReference type="NCBI Taxonomy" id="2727403"/>
    <lineage>
        <taxon>Eukaryota</taxon>
        <taxon>Viridiplantae</taxon>
        <taxon>Streptophyta</taxon>
        <taxon>Embryophyta</taxon>
        <taxon>Tracheophyta</taxon>
        <taxon>Spermatophyta</taxon>
        <taxon>Magnoliopsida</taxon>
        <taxon>eudicotyledons</taxon>
        <taxon>Gunneridae</taxon>
        <taxon>Pentapetalae</taxon>
        <taxon>asterids</taxon>
        <taxon>lamiids</taxon>
        <taxon>Lamiales</taxon>
        <taxon>Pedaliaceae</taxon>
        <taxon>Sesamum</taxon>
    </lineage>
</organism>
<dbReference type="PANTHER" id="PTHR10520">
    <property type="entry name" value="TRIFUNCTIONAL PURINE BIOSYNTHETIC PROTEIN ADENOSINE-3-RELATED"/>
    <property type="match status" value="1"/>
</dbReference>
<dbReference type="GO" id="GO:0006189">
    <property type="term" value="P:'de novo' IMP biosynthetic process"/>
    <property type="evidence" value="ECO:0007669"/>
    <property type="project" value="InterPro"/>
</dbReference>
<dbReference type="PANTHER" id="PTHR10520:SF12">
    <property type="entry name" value="TRIFUNCTIONAL PURINE BIOSYNTHETIC PROTEIN ADENOSINE-3"/>
    <property type="match status" value="1"/>
</dbReference>
<evidence type="ECO:0000313" key="1">
    <source>
        <dbReference type="EMBL" id="KAL0337137.1"/>
    </source>
</evidence>
<protein>
    <submittedName>
        <fullName evidence="1">Uncharacterized protein</fullName>
    </submittedName>
</protein>
<dbReference type="GO" id="GO:0004641">
    <property type="term" value="F:phosphoribosylformylglycinamidine cyclo-ligase activity"/>
    <property type="evidence" value="ECO:0007669"/>
    <property type="project" value="InterPro"/>
</dbReference>
<proteinExistence type="predicted"/>